<dbReference type="PANTHER" id="PTHR45527:SF1">
    <property type="entry name" value="FATTY ACID SYNTHASE"/>
    <property type="match status" value="1"/>
</dbReference>
<dbReference type="SUPFAM" id="SSF52777">
    <property type="entry name" value="CoA-dependent acyltransferases"/>
    <property type="match status" value="2"/>
</dbReference>
<proteinExistence type="predicted"/>
<evidence type="ECO:0000259" key="1">
    <source>
        <dbReference type="Pfam" id="PF00668"/>
    </source>
</evidence>
<gene>
    <name evidence="2" type="ORF">LR394_13980</name>
</gene>
<dbReference type="PROSITE" id="PS51257">
    <property type="entry name" value="PROKAR_LIPOPROTEIN"/>
    <property type="match status" value="1"/>
</dbReference>
<feature type="domain" description="Condensation" evidence="1">
    <location>
        <begin position="8"/>
        <end position="440"/>
    </location>
</feature>
<dbReference type="GO" id="GO:0031177">
    <property type="term" value="F:phosphopantetheine binding"/>
    <property type="evidence" value="ECO:0007669"/>
    <property type="project" value="TreeGrafter"/>
</dbReference>
<dbReference type="Gene3D" id="3.30.559.30">
    <property type="entry name" value="Nonribosomal peptide synthetase, condensation domain"/>
    <property type="match status" value="1"/>
</dbReference>
<dbReference type="RefSeq" id="WP_231441792.1">
    <property type="nucleotide sequence ID" value="NZ_JAJOMB010000006.1"/>
</dbReference>
<dbReference type="GO" id="GO:0003824">
    <property type="term" value="F:catalytic activity"/>
    <property type="evidence" value="ECO:0007669"/>
    <property type="project" value="InterPro"/>
</dbReference>
<sequence length="447" mass="49594">MELVEHRLTVGQQKLWLLHSMVPHSSAYNTGGACRFSPGPDLPVLEKAVRAVARRHDMLRSRFVERDGQVVRTVVPAGPEHSPLRVVDLGDADESELLRAATAASRQPYDLSNDGPFRAVLLGRPDDAVLLLGTHHIASDATSQWLIWRDLMDAYEAYATGRGPAWMPAHTGYHDHVAREEDLLASARGTRMREYWRQVTDGAAEVRLPLDQPRPNTPSFRGQTATRQMPESLTRTVRQTAAQAGVSSFALLMGAFQMLLHRYTGQRDFSLVCPASTRRHGSAEVVGYFVNPITLRARIGESATVAEVVQEAAVQLRNGMARAACPYEHGAFRVAMTMVPADRLGGRMQQLYDHGVDLAGRRLTYFDVPHMEGQCDLSAEITEGADRFTVAFRYDTDLFEPGTIERMLEQYLTLTEHAARGPQGQADRVPMVEADERMRLLALGGAR</sequence>
<dbReference type="AlphaFoldDB" id="A0A9X1NE06"/>
<name>A0A9X1NE06_9ACTN</name>
<dbReference type="CDD" id="cd19531">
    <property type="entry name" value="LCL_NRPS-like"/>
    <property type="match status" value="1"/>
</dbReference>
<evidence type="ECO:0000313" key="2">
    <source>
        <dbReference type="EMBL" id="MCD5312016.1"/>
    </source>
</evidence>
<reference evidence="2" key="1">
    <citation type="submission" date="2021-11" db="EMBL/GenBank/DDBJ databases">
        <title>Streptomyces corallinus and Kineosporia corallina sp. nov., two new coral-derived marine actinobacteria.</title>
        <authorList>
            <person name="Buangrab K."/>
            <person name="Sutthacheep M."/>
            <person name="Yeemin T."/>
            <person name="Harunari E."/>
            <person name="Igarashi Y."/>
            <person name="Sripreechasak P."/>
            <person name="Kanchanasin P."/>
            <person name="Tanasupawat S."/>
            <person name="Phongsopitanun W."/>
        </authorList>
    </citation>
    <scope>NUCLEOTIDE SEQUENCE</scope>
    <source>
        <strain evidence="2">JCM 31032</strain>
    </source>
</reference>
<dbReference type="InterPro" id="IPR023213">
    <property type="entry name" value="CAT-like_dom_sf"/>
</dbReference>
<dbReference type="Gene3D" id="3.30.559.10">
    <property type="entry name" value="Chloramphenicol acetyltransferase-like domain"/>
    <property type="match status" value="1"/>
</dbReference>
<dbReference type="GO" id="GO:0044550">
    <property type="term" value="P:secondary metabolite biosynthetic process"/>
    <property type="evidence" value="ECO:0007669"/>
    <property type="project" value="TreeGrafter"/>
</dbReference>
<dbReference type="PANTHER" id="PTHR45527">
    <property type="entry name" value="NONRIBOSOMAL PEPTIDE SYNTHETASE"/>
    <property type="match status" value="1"/>
</dbReference>
<evidence type="ECO:0000313" key="3">
    <source>
        <dbReference type="Proteomes" id="UP001138997"/>
    </source>
</evidence>
<dbReference type="GO" id="GO:0043041">
    <property type="term" value="P:amino acid activation for nonribosomal peptide biosynthetic process"/>
    <property type="evidence" value="ECO:0007669"/>
    <property type="project" value="TreeGrafter"/>
</dbReference>
<dbReference type="Proteomes" id="UP001138997">
    <property type="component" value="Unassembled WGS sequence"/>
</dbReference>
<dbReference type="Pfam" id="PF00668">
    <property type="entry name" value="Condensation"/>
    <property type="match status" value="1"/>
</dbReference>
<organism evidence="2 3">
    <name type="scientific">Kineosporia babensis</name>
    <dbReference type="NCBI Taxonomy" id="499548"/>
    <lineage>
        <taxon>Bacteria</taxon>
        <taxon>Bacillati</taxon>
        <taxon>Actinomycetota</taxon>
        <taxon>Actinomycetes</taxon>
        <taxon>Kineosporiales</taxon>
        <taxon>Kineosporiaceae</taxon>
        <taxon>Kineosporia</taxon>
    </lineage>
</organism>
<dbReference type="InterPro" id="IPR001242">
    <property type="entry name" value="Condensation_dom"/>
</dbReference>
<keyword evidence="3" id="KW-1185">Reference proteome</keyword>
<accession>A0A9X1NE06</accession>
<dbReference type="EMBL" id="JAJOMB010000006">
    <property type="protein sequence ID" value="MCD5312016.1"/>
    <property type="molecule type" value="Genomic_DNA"/>
</dbReference>
<protein>
    <submittedName>
        <fullName evidence="2">Condensation domain-containing protein</fullName>
    </submittedName>
</protein>
<comment type="caution">
    <text evidence="2">The sequence shown here is derived from an EMBL/GenBank/DDBJ whole genome shotgun (WGS) entry which is preliminary data.</text>
</comment>
<dbReference type="GO" id="GO:0008610">
    <property type="term" value="P:lipid biosynthetic process"/>
    <property type="evidence" value="ECO:0007669"/>
    <property type="project" value="UniProtKB-ARBA"/>
</dbReference>
<dbReference type="GO" id="GO:0005737">
    <property type="term" value="C:cytoplasm"/>
    <property type="evidence" value="ECO:0007669"/>
    <property type="project" value="TreeGrafter"/>
</dbReference>